<feature type="transmembrane region" description="Helical" evidence="8">
    <location>
        <begin position="274"/>
        <end position="298"/>
    </location>
</feature>
<name>A0A7H9AKF0_9FLAO</name>
<evidence type="ECO:0000256" key="4">
    <source>
        <dbReference type="ARBA" id="ARBA00022692"/>
    </source>
</evidence>
<reference evidence="10 11" key="1">
    <citation type="journal article" date="2006" name="Int. J. Syst. Evol. Microbiol.">
        <title>Costertonia aggregata gen. nov., sp. nov., a mesophilic marine bacterium of the family Flavobacteriaceae, isolated from a mature biofilm.</title>
        <authorList>
            <person name="Kwon K.K."/>
            <person name="Lee Y.K."/>
            <person name="Lee H.K."/>
        </authorList>
    </citation>
    <scope>NUCLEOTIDE SEQUENCE [LARGE SCALE GENOMIC DNA]</scope>
    <source>
        <strain evidence="10 11">KCCM 42265</strain>
    </source>
</reference>
<keyword evidence="7 8" id="KW-0472">Membrane</keyword>
<evidence type="ECO:0000259" key="9">
    <source>
        <dbReference type="Pfam" id="PF00535"/>
    </source>
</evidence>
<keyword evidence="4 8" id="KW-0812">Transmembrane</keyword>
<evidence type="ECO:0000313" key="11">
    <source>
        <dbReference type="Proteomes" id="UP000509302"/>
    </source>
</evidence>
<dbReference type="RefSeq" id="WP_179240276.1">
    <property type="nucleotide sequence ID" value="NZ_CP058595.1"/>
</dbReference>
<dbReference type="InterPro" id="IPR001173">
    <property type="entry name" value="Glyco_trans_2-like"/>
</dbReference>
<evidence type="ECO:0000256" key="2">
    <source>
        <dbReference type="ARBA" id="ARBA00022676"/>
    </source>
</evidence>
<accession>A0A7H9AKF0</accession>
<dbReference type="InterPro" id="IPR029044">
    <property type="entry name" value="Nucleotide-diphossugar_trans"/>
</dbReference>
<evidence type="ECO:0000313" key="10">
    <source>
        <dbReference type="EMBL" id="QLG43940.1"/>
    </source>
</evidence>
<dbReference type="PANTHER" id="PTHR48090:SF3">
    <property type="entry name" value="UNDECAPRENYL-PHOSPHATE 4-DEOXY-4-FORMAMIDO-L-ARABINOSE TRANSFERASE"/>
    <property type="match status" value="1"/>
</dbReference>
<dbReference type="Gene3D" id="3.90.550.10">
    <property type="entry name" value="Spore Coat Polysaccharide Biosynthesis Protein SpsA, Chain A"/>
    <property type="match status" value="1"/>
</dbReference>
<evidence type="ECO:0000256" key="3">
    <source>
        <dbReference type="ARBA" id="ARBA00022679"/>
    </source>
</evidence>
<evidence type="ECO:0000256" key="5">
    <source>
        <dbReference type="ARBA" id="ARBA00022985"/>
    </source>
</evidence>
<dbReference type="EMBL" id="CP058595">
    <property type="protein sequence ID" value="QLG43940.1"/>
    <property type="molecule type" value="Genomic_DNA"/>
</dbReference>
<dbReference type="InterPro" id="IPR050256">
    <property type="entry name" value="Glycosyltransferase_2"/>
</dbReference>
<dbReference type="CDD" id="cd04187">
    <property type="entry name" value="DPM1_like_bac"/>
    <property type="match status" value="1"/>
</dbReference>
<evidence type="ECO:0000256" key="7">
    <source>
        <dbReference type="ARBA" id="ARBA00023136"/>
    </source>
</evidence>
<keyword evidence="1" id="KW-1003">Cell membrane</keyword>
<gene>
    <name evidence="10" type="ORF">HYG79_00780</name>
</gene>
<dbReference type="SUPFAM" id="SSF53448">
    <property type="entry name" value="Nucleotide-diphospho-sugar transferases"/>
    <property type="match status" value="1"/>
</dbReference>
<evidence type="ECO:0000256" key="8">
    <source>
        <dbReference type="SAM" id="Phobius"/>
    </source>
</evidence>
<evidence type="ECO:0000256" key="6">
    <source>
        <dbReference type="ARBA" id="ARBA00022989"/>
    </source>
</evidence>
<dbReference type="AlphaFoldDB" id="A0A7H9AKF0"/>
<feature type="domain" description="Glycosyltransferase 2-like" evidence="9">
    <location>
        <begin position="4"/>
        <end position="166"/>
    </location>
</feature>
<keyword evidence="3 10" id="KW-0808">Transferase</keyword>
<dbReference type="Pfam" id="PF00535">
    <property type="entry name" value="Glycos_transf_2"/>
    <property type="match status" value="1"/>
</dbReference>
<dbReference type="KEGG" id="cagg:HYG79_00780"/>
<dbReference type="Proteomes" id="UP000509302">
    <property type="component" value="Chromosome"/>
</dbReference>
<feature type="transmembrane region" description="Helical" evidence="8">
    <location>
        <begin position="235"/>
        <end position="254"/>
    </location>
</feature>
<proteinExistence type="predicted"/>
<dbReference type="PANTHER" id="PTHR48090">
    <property type="entry name" value="UNDECAPRENYL-PHOSPHATE 4-DEOXY-4-FORMAMIDO-L-ARABINOSE TRANSFERASE-RELATED"/>
    <property type="match status" value="1"/>
</dbReference>
<sequence length="324" mass="36990">MNISVVIPLLNEEESLKELHDWIVSVMQSNHFSYEILFIDDGSTDDSWNVITELSQANPNVKGIRFHRNFGKSQALHAGFKTAKGDVIITMDADLQDNPEEIPELYDLIEKKGFDLISGWKKKRYDSVLSKNMPSKLFNWAARKTSGVKLHDFNCGLKAFDKKVAKTIEVSGEMHRYIPVLAKNAGFHKIGEKVVQHQARKYGKTKFGMERFINGFLDLLTIWFVSKFGKRPMHLFGALGVLMFIIGFGLALYLGMDKLFINRFGRLITDRPQFYIALTSMVIGTQLFLAGFLGEIMIRSKKNEPRYRISQEINTETGQTQYSS</sequence>
<dbReference type="GO" id="GO:0005886">
    <property type="term" value="C:plasma membrane"/>
    <property type="evidence" value="ECO:0007669"/>
    <property type="project" value="TreeGrafter"/>
</dbReference>
<dbReference type="GO" id="GO:0009103">
    <property type="term" value="P:lipopolysaccharide biosynthetic process"/>
    <property type="evidence" value="ECO:0007669"/>
    <property type="project" value="UniProtKB-KW"/>
</dbReference>
<organism evidence="10 11">
    <name type="scientific">Costertonia aggregata</name>
    <dbReference type="NCBI Taxonomy" id="343403"/>
    <lineage>
        <taxon>Bacteria</taxon>
        <taxon>Pseudomonadati</taxon>
        <taxon>Bacteroidota</taxon>
        <taxon>Flavobacteriia</taxon>
        <taxon>Flavobacteriales</taxon>
        <taxon>Flavobacteriaceae</taxon>
        <taxon>Costertonia</taxon>
    </lineage>
</organism>
<keyword evidence="6 8" id="KW-1133">Transmembrane helix</keyword>
<dbReference type="GO" id="GO:0099621">
    <property type="term" value="F:undecaprenyl-phosphate 4-deoxy-4-formamido-L-arabinose transferase activity"/>
    <property type="evidence" value="ECO:0007669"/>
    <property type="project" value="TreeGrafter"/>
</dbReference>
<protein>
    <submittedName>
        <fullName evidence="10">Glycosyltransferase</fullName>
    </submittedName>
</protein>
<keyword evidence="5" id="KW-0448">Lipopolysaccharide biosynthesis</keyword>
<keyword evidence="11" id="KW-1185">Reference proteome</keyword>
<keyword evidence="2" id="KW-0328">Glycosyltransferase</keyword>
<evidence type="ECO:0000256" key="1">
    <source>
        <dbReference type="ARBA" id="ARBA00022475"/>
    </source>
</evidence>